<dbReference type="PANTHER" id="PTHR46494:SF1">
    <property type="entry name" value="CORA FAMILY METAL ION TRANSPORTER (EUROFUNG)"/>
    <property type="match status" value="1"/>
</dbReference>
<keyword evidence="5 8" id="KW-0812">Transmembrane</keyword>
<protein>
    <submittedName>
        <fullName evidence="9">Magnesium transporter CorA family protein</fullName>
    </submittedName>
</protein>
<dbReference type="SUPFAM" id="SSF143865">
    <property type="entry name" value="CorA soluble domain-like"/>
    <property type="match status" value="1"/>
</dbReference>
<keyword evidence="7 8" id="KW-0472">Membrane</keyword>
<dbReference type="EMBL" id="BAAAPN010000003">
    <property type="protein sequence ID" value="GAA1744060.1"/>
    <property type="molecule type" value="Genomic_DNA"/>
</dbReference>
<evidence type="ECO:0000256" key="3">
    <source>
        <dbReference type="ARBA" id="ARBA00022448"/>
    </source>
</evidence>
<proteinExistence type="inferred from homology"/>
<evidence type="ECO:0000256" key="5">
    <source>
        <dbReference type="ARBA" id="ARBA00022692"/>
    </source>
</evidence>
<comment type="caution">
    <text evidence="9">The sequence shown here is derived from an EMBL/GenBank/DDBJ whole genome shotgun (WGS) entry which is preliminary data.</text>
</comment>
<gene>
    <name evidence="9" type="ORF">GCM10009810_00910</name>
</gene>
<comment type="subcellular location">
    <subcellularLocation>
        <location evidence="1">Cell membrane</location>
        <topology evidence="1">Multi-pass membrane protein</topology>
    </subcellularLocation>
</comment>
<evidence type="ECO:0000256" key="2">
    <source>
        <dbReference type="ARBA" id="ARBA00009765"/>
    </source>
</evidence>
<dbReference type="InterPro" id="IPR045861">
    <property type="entry name" value="CorA_cytoplasmic_dom"/>
</dbReference>
<dbReference type="PANTHER" id="PTHR46494">
    <property type="entry name" value="CORA FAMILY METAL ION TRANSPORTER (EUROFUNG)"/>
    <property type="match status" value="1"/>
</dbReference>
<feature type="transmembrane region" description="Helical" evidence="8">
    <location>
        <begin position="270"/>
        <end position="288"/>
    </location>
</feature>
<dbReference type="InterPro" id="IPR045863">
    <property type="entry name" value="CorA_TM1_TM2"/>
</dbReference>
<keyword evidence="10" id="KW-1185">Reference proteome</keyword>
<reference evidence="10" key="1">
    <citation type="journal article" date="2019" name="Int. J. Syst. Evol. Microbiol.">
        <title>The Global Catalogue of Microorganisms (GCM) 10K type strain sequencing project: providing services to taxonomists for standard genome sequencing and annotation.</title>
        <authorList>
            <consortium name="The Broad Institute Genomics Platform"/>
            <consortium name="The Broad Institute Genome Sequencing Center for Infectious Disease"/>
            <person name="Wu L."/>
            <person name="Ma J."/>
        </authorList>
    </citation>
    <scope>NUCLEOTIDE SEQUENCE [LARGE SCALE GENOMIC DNA]</scope>
    <source>
        <strain evidence="10">JCM 15591</strain>
    </source>
</reference>
<feature type="transmembrane region" description="Helical" evidence="8">
    <location>
        <begin position="300"/>
        <end position="320"/>
    </location>
</feature>
<sequence>MRGLAWRDGELIDDDVTAEEVADVARADGAIAWVDLLRPSAADLTALAERLDLAPTAVDDILSAHERPKVTRHGRILYFTVYSAPLVTDTEHPAEERLVTNRISGLVLPNMLVTIRLDDRFMMEPIVARWQDNHDLLKSGVGALLHGLLDAVVDEHFDTIQKLDDEIELLEDALFDDGPTDARFVQRVYRFRKDLVALRRVVLPMREVVNALVRNRTRDGSDLDHWYDDLYDHVLRASEWTESLRDLVTTIFEANLSLQDSRLNMIMKKLAGWAAIIAIPTAITGWFGQNVPYPGFDKPLGLWLSVILIVMLSGGLYVMFRRRDWL</sequence>
<keyword evidence="3" id="KW-0813">Transport</keyword>
<evidence type="ECO:0000256" key="8">
    <source>
        <dbReference type="SAM" id="Phobius"/>
    </source>
</evidence>
<evidence type="ECO:0000256" key="7">
    <source>
        <dbReference type="ARBA" id="ARBA00023136"/>
    </source>
</evidence>
<keyword evidence="4" id="KW-1003">Cell membrane</keyword>
<dbReference type="Gene3D" id="3.30.460.20">
    <property type="entry name" value="CorA soluble domain-like"/>
    <property type="match status" value="1"/>
</dbReference>
<dbReference type="CDD" id="cd12822">
    <property type="entry name" value="TmCorA-like"/>
    <property type="match status" value="1"/>
</dbReference>
<dbReference type="SUPFAM" id="SSF144083">
    <property type="entry name" value="Magnesium transport protein CorA, transmembrane region"/>
    <property type="match status" value="1"/>
</dbReference>
<comment type="similarity">
    <text evidence="2">Belongs to the CorA metal ion transporter (MIT) (TC 1.A.35) family.</text>
</comment>
<evidence type="ECO:0000256" key="6">
    <source>
        <dbReference type="ARBA" id="ARBA00022989"/>
    </source>
</evidence>
<evidence type="ECO:0000313" key="10">
    <source>
        <dbReference type="Proteomes" id="UP001501475"/>
    </source>
</evidence>
<dbReference type="Gene3D" id="1.20.58.340">
    <property type="entry name" value="Magnesium transport protein CorA, transmembrane region"/>
    <property type="match status" value="2"/>
</dbReference>
<keyword evidence="6 8" id="KW-1133">Transmembrane helix</keyword>
<dbReference type="RefSeq" id="WP_344060531.1">
    <property type="nucleotide sequence ID" value="NZ_BAAAPN010000003.1"/>
</dbReference>
<organism evidence="9 10">
    <name type="scientific">Nostocoides vanveenii</name>
    <dbReference type="NCBI Taxonomy" id="330835"/>
    <lineage>
        <taxon>Bacteria</taxon>
        <taxon>Bacillati</taxon>
        <taxon>Actinomycetota</taxon>
        <taxon>Actinomycetes</taxon>
        <taxon>Micrococcales</taxon>
        <taxon>Intrasporangiaceae</taxon>
        <taxon>Nostocoides</taxon>
    </lineage>
</organism>
<name>A0ABP4W5R5_9MICO</name>
<accession>A0ABP4W5R5</accession>
<dbReference type="InterPro" id="IPR002523">
    <property type="entry name" value="MgTranspt_CorA/ZnTranspt_ZntB"/>
</dbReference>
<dbReference type="Proteomes" id="UP001501475">
    <property type="component" value="Unassembled WGS sequence"/>
</dbReference>
<evidence type="ECO:0000313" key="9">
    <source>
        <dbReference type="EMBL" id="GAA1744060.1"/>
    </source>
</evidence>
<dbReference type="Pfam" id="PF01544">
    <property type="entry name" value="CorA"/>
    <property type="match status" value="1"/>
</dbReference>
<evidence type="ECO:0000256" key="1">
    <source>
        <dbReference type="ARBA" id="ARBA00004651"/>
    </source>
</evidence>
<evidence type="ECO:0000256" key="4">
    <source>
        <dbReference type="ARBA" id="ARBA00022475"/>
    </source>
</evidence>